<dbReference type="GO" id="GO:0051607">
    <property type="term" value="P:defense response to virus"/>
    <property type="evidence" value="ECO:0007669"/>
    <property type="project" value="InterPro"/>
</dbReference>
<evidence type="ECO:0000313" key="9">
    <source>
        <dbReference type="Proteomes" id="UP001293593"/>
    </source>
</evidence>
<dbReference type="GO" id="GO:0031047">
    <property type="term" value="P:regulatory ncRNA-mediated gene silencing"/>
    <property type="evidence" value="ECO:0007669"/>
    <property type="project" value="UniProtKB-KW"/>
</dbReference>
<evidence type="ECO:0000256" key="3">
    <source>
        <dbReference type="ARBA" id="ARBA00024022"/>
    </source>
</evidence>
<feature type="coiled-coil region" evidence="4">
    <location>
        <begin position="462"/>
        <end position="489"/>
    </location>
</feature>
<protein>
    <submittedName>
        <fullName evidence="8">Uncharacterized protein</fullName>
    </submittedName>
</protein>
<dbReference type="InterPro" id="IPR005380">
    <property type="entry name" value="XS_domain"/>
</dbReference>
<organism evidence="8 9">
    <name type="scientific">Acacia crassicarpa</name>
    <name type="common">northern wattle</name>
    <dbReference type="NCBI Taxonomy" id="499986"/>
    <lineage>
        <taxon>Eukaryota</taxon>
        <taxon>Viridiplantae</taxon>
        <taxon>Streptophyta</taxon>
        <taxon>Embryophyta</taxon>
        <taxon>Tracheophyta</taxon>
        <taxon>Spermatophyta</taxon>
        <taxon>Magnoliopsida</taxon>
        <taxon>eudicotyledons</taxon>
        <taxon>Gunneridae</taxon>
        <taxon>Pentapetalae</taxon>
        <taxon>rosids</taxon>
        <taxon>fabids</taxon>
        <taxon>Fabales</taxon>
        <taxon>Fabaceae</taxon>
        <taxon>Caesalpinioideae</taxon>
        <taxon>mimosoid clade</taxon>
        <taxon>Acacieae</taxon>
        <taxon>Acacia</taxon>
    </lineage>
</organism>
<dbReference type="InterPro" id="IPR038588">
    <property type="entry name" value="XS_domain_sf"/>
</dbReference>
<dbReference type="InterPro" id="IPR005381">
    <property type="entry name" value="Znf-XS_domain"/>
</dbReference>
<comment type="similarity">
    <text evidence="3">Belongs to the SGS3 family.</text>
</comment>
<evidence type="ECO:0000256" key="1">
    <source>
        <dbReference type="ARBA" id="ARBA00023054"/>
    </source>
</evidence>
<feature type="region of interest" description="Disordered" evidence="5">
    <location>
        <begin position="28"/>
        <end position="68"/>
    </location>
</feature>
<dbReference type="Pfam" id="PF03470">
    <property type="entry name" value="zf-XS"/>
    <property type="match status" value="1"/>
</dbReference>
<dbReference type="Gene3D" id="3.30.70.2890">
    <property type="entry name" value="XS domain"/>
    <property type="match status" value="1"/>
</dbReference>
<feature type="region of interest" description="Disordered" evidence="5">
    <location>
        <begin position="107"/>
        <end position="140"/>
    </location>
</feature>
<evidence type="ECO:0000259" key="6">
    <source>
        <dbReference type="Pfam" id="PF03468"/>
    </source>
</evidence>
<feature type="compositionally biased region" description="Polar residues" evidence="5">
    <location>
        <begin position="28"/>
        <end position="54"/>
    </location>
</feature>
<dbReference type="PANTHER" id="PTHR46602:SF6">
    <property type="entry name" value="XS DOMAIN-CONTAINING PROTEIN-RELATED"/>
    <property type="match status" value="1"/>
</dbReference>
<evidence type="ECO:0000256" key="5">
    <source>
        <dbReference type="SAM" id="MobiDB-lite"/>
    </source>
</evidence>
<feature type="compositionally biased region" description="Acidic residues" evidence="5">
    <location>
        <begin position="108"/>
        <end position="129"/>
    </location>
</feature>
<keyword evidence="2" id="KW-0943">RNA-mediated gene silencing</keyword>
<evidence type="ECO:0000256" key="2">
    <source>
        <dbReference type="ARBA" id="ARBA00023158"/>
    </source>
</evidence>
<evidence type="ECO:0000259" key="7">
    <source>
        <dbReference type="Pfam" id="PF03470"/>
    </source>
</evidence>
<dbReference type="PANTHER" id="PTHR46602">
    <property type="entry name" value="PROTEIN SUPPRESSOR OF GENE SILENCING 3"/>
    <property type="match status" value="1"/>
</dbReference>
<keyword evidence="1 4" id="KW-0175">Coiled coil</keyword>
<reference evidence="8" key="1">
    <citation type="submission" date="2023-10" db="EMBL/GenBank/DDBJ databases">
        <title>Chromosome-level genome of the transformable northern wattle, Acacia crassicarpa.</title>
        <authorList>
            <person name="Massaro I."/>
            <person name="Sinha N.R."/>
            <person name="Poethig S."/>
            <person name="Leichty A.R."/>
        </authorList>
    </citation>
    <scope>NUCLEOTIDE SEQUENCE</scope>
    <source>
        <strain evidence="8">Acra3RX</strain>
        <tissue evidence="8">Leaf</tissue>
    </source>
</reference>
<dbReference type="EMBL" id="JAWXYG010000014">
    <property type="protein sequence ID" value="KAK4254362.1"/>
    <property type="molecule type" value="Genomic_DNA"/>
</dbReference>
<feature type="domain" description="Zinc finger-XS" evidence="7">
    <location>
        <begin position="176"/>
        <end position="212"/>
    </location>
</feature>
<evidence type="ECO:0000256" key="4">
    <source>
        <dbReference type="SAM" id="Coils"/>
    </source>
</evidence>
<comment type="caution">
    <text evidence="8">The sequence shown here is derived from an EMBL/GenBank/DDBJ whole genome shotgun (WGS) entry which is preliminary data.</text>
</comment>
<dbReference type="Proteomes" id="UP001293593">
    <property type="component" value="Unassembled WGS sequence"/>
</dbReference>
<name>A0AAE1M5S3_9FABA</name>
<dbReference type="InterPro" id="IPR044287">
    <property type="entry name" value="SGS3"/>
</dbReference>
<sequence>MAEDTDSFPMLGSVYRVSGSKINQMSQNFAKIRMNSSQTGDSRLNTRQSTNMSGDSVPRAWNPQNPSSNVWGQANVIYKLGKQGNGESGGAESKSEQANNCSFTVGYDNEEEEEEEEVGDNDSDNMYDSDDYHSLDDADDESHEVRKKSKWFSSFFDDLDGLTNEKINSHSRQWHCPACQGGPGAIGWYQGLQPLMNHAMTVKARRVRLHRLFAETLEAELLSRKASITMAGEVFGRWEGLGKQVKDHEIVWPPMVVVMNTRYEQDENNKWIGMGNQELLDCFSEYAALKARHSYGPQGHRGMSVLIFEASVAGYLEAVRLHKHFKEQGRDREAWNQCQNPFVPGGKRQLYGYLASMEDLNAFNRHSPGKSKLKFEMRSYQEMVESKIKQINDDVQQVDYFKRKATREKIKSLTLEASLCKVSEKLRWTVHENRLVRERIKIQHEEHKEEMDAQEQFFREQIQIIQQAIDTKEDNFEKLQQDKREKIKKCCGDFSENEDHEQSVERFSSFIRLQDKEMREFEAERDKLVKIHEEKKLTLKKKMWQEEVELEKEFENELTQLMDRFTSGPSEEENDR</sequence>
<dbReference type="AlphaFoldDB" id="A0AAE1M5S3"/>
<accession>A0AAE1M5S3</accession>
<keyword evidence="9" id="KW-1185">Reference proteome</keyword>
<dbReference type="Pfam" id="PF03468">
    <property type="entry name" value="XS"/>
    <property type="match status" value="1"/>
</dbReference>
<evidence type="ECO:0000313" key="8">
    <source>
        <dbReference type="EMBL" id="KAK4254362.1"/>
    </source>
</evidence>
<proteinExistence type="inferred from homology"/>
<dbReference type="CDD" id="cd12266">
    <property type="entry name" value="RRM_like_XS"/>
    <property type="match status" value="1"/>
</dbReference>
<gene>
    <name evidence="8" type="ORF">QN277_009758</name>
</gene>
<feature type="domain" description="XS" evidence="6">
    <location>
        <begin position="247"/>
        <end position="361"/>
    </location>
</feature>